<organism evidence="2">
    <name type="scientific">Laccaria bicolor (strain S238N-H82 / ATCC MYA-4686)</name>
    <name type="common">Bicoloured deceiver</name>
    <name type="synonym">Laccaria laccata var. bicolor</name>
    <dbReference type="NCBI Taxonomy" id="486041"/>
    <lineage>
        <taxon>Eukaryota</taxon>
        <taxon>Fungi</taxon>
        <taxon>Dikarya</taxon>
        <taxon>Basidiomycota</taxon>
        <taxon>Agaricomycotina</taxon>
        <taxon>Agaricomycetes</taxon>
        <taxon>Agaricomycetidae</taxon>
        <taxon>Agaricales</taxon>
        <taxon>Agaricineae</taxon>
        <taxon>Hydnangiaceae</taxon>
        <taxon>Laccaria</taxon>
    </lineage>
</organism>
<dbReference type="EMBL" id="DS547125">
    <property type="protein sequence ID" value="EDR03322.1"/>
    <property type="molecule type" value="Genomic_DNA"/>
</dbReference>
<dbReference type="HOGENOM" id="CLU_136909_0_0_1"/>
<accession>B0DQ44</accession>
<dbReference type="KEGG" id="lbc:LACBIDRAFT_307428"/>
<dbReference type="Proteomes" id="UP000001194">
    <property type="component" value="Unassembled WGS sequence"/>
</dbReference>
<dbReference type="OrthoDB" id="10297092at2759"/>
<protein>
    <submittedName>
        <fullName evidence="1">Predicted protein</fullName>
    </submittedName>
</protein>
<name>B0DQ44_LACBS</name>
<dbReference type="InParanoid" id="B0DQ44"/>
<gene>
    <name evidence="1" type="ORF">LACBIDRAFT_307428</name>
</gene>
<evidence type="ECO:0000313" key="1">
    <source>
        <dbReference type="EMBL" id="EDR03322.1"/>
    </source>
</evidence>
<keyword evidence="2" id="KW-1185">Reference proteome</keyword>
<dbReference type="RefSeq" id="XP_001886118.1">
    <property type="nucleotide sequence ID" value="XM_001886083.1"/>
</dbReference>
<sequence length="165" mass="19442">MDEHSEEDKAIEEKTRGMTVMEKRFYYMKIYGPPAPFPELPHPGYFFLEFFRNRDIWSSLHLTYPEDFNTRARIRTFMVKTWKGTPVLVKAPRELVGEWVEGFWCKAKSERNIYRLGDKFMGGNFRMGSIAFQKMVDGEWKSPPPQESVVALICWRGDEAQLEMA</sequence>
<evidence type="ECO:0000313" key="2">
    <source>
        <dbReference type="Proteomes" id="UP000001194"/>
    </source>
</evidence>
<dbReference type="AlphaFoldDB" id="B0DQ44"/>
<proteinExistence type="predicted"/>
<dbReference type="GeneID" id="6081774"/>
<reference evidence="1 2" key="1">
    <citation type="journal article" date="2008" name="Nature">
        <title>The genome of Laccaria bicolor provides insights into mycorrhizal symbiosis.</title>
        <authorList>
            <person name="Martin F."/>
            <person name="Aerts A."/>
            <person name="Ahren D."/>
            <person name="Brun A."/>
            <person name="Danchin E.G.J."/>
            <person name="Duchaussoy F."/>
            <person name="Gibon J."/>
            <person name="Kohler A."/>
            <person name="Lindquist E."/>
            <person name="Pereda V."/>
            <person name="Salamov A."/>
            <person name="Shapiro H.J."/>
            <person name="Wuyts J."/>
            <person name="Blaudez D."/>
            <person name="Buee M."/>
            <person name="Brokstein P."/>
            <person name="Canbaeck B."/>
            <person name="Cohen D."/>
            <person name="Courty P.E."/>
            <person name="Coutinho P.M."/>
            <person name="Delaruelle C."/>
            <person name="Detter J.C."/>
            <person name="Deveau A."/>
            <person name="DiFazio S."/>
            <person name="Duplessis S."/>
            <person name="Fraissinet-Tachet L."/>
            <person name="Lucic E."/>
            <person name="Frey-Klett P."/>
            <person name="Fourrey C."/>
            <person name="Feussner I."/>
            <person name="Gay G."/>
            <person name="Grimwood J."/>
            <person name="Hoegger P.J."/>
            <person name="Jain P."/>
            <person name="Kilaru S."/>
            <person name="Labbe J."/>
            <person name="Lin Y.C."/>
            <person name="Legue V."/>
            <person name="Le Tacon F."/>
            <person name="Marmeisse R."/>
            <person name="Melayah D."/>
            <person name="Montanini B."/>
            <person name="Muratet M."/>
            <person name="Nehls U."/>
            <person name="Niculita-Hirzel H."/>
            <person name="Oudot-Le Secq M.P."/>
            <person name="Peter M."/>
            <person name="Quesneville H."/>
            <person name="Rajashekar B."/>
            <person name="Reich M."/>
            <person name="Rouhier N."/>
            <person name="Schmutz J."/>
            <person name="Yin T."/>
            <person name="Chalot M."/>
            <person name="Henrissat B."/>
            <person name="Kuees U."/>
            <person name="Lucas S."/>
            <person name="Van de Peer Y."/>
            <person name="Podila G.K."/>
            <person name="Polle A."/>
            <person name="Pukkila P.J."/>
            <person name="Richardson P.M."/>
            <person name="Rouze P."/>
            <person name="Sanders I.R."/>
            <person name="Stajich J.E."/>
            <person name="Tunlid A."/>
            <person name="Tuskan G."/>
            <person name="Grigoriev I.V."/>
        </authorList>
    </citation>
    <scope>NUCLEOTIDE SEQUENCE [LARGE SCALE GENOMIC DNA]</scope>
    <source>
        <strain evidence="2">S238N-H82 / ATCC MYA-4686</strain>
    </source>
</reference>